<protein>
    <submittedName>
        <fullName evidence="3">Uncharacterized protein</fullName>
    </submittedName>
</protein>
<feature type="compositionally biased region" description="Basic and acidic residues" evidence="1">
    <location>
        <begin position="21"/>
        <end position="32"/>
    </location>
</feature>
<evidence type="ECO:0000313" key="2">
    <source>
        <dbReference type="Proteomes" id="UP000887561"/>
    </source>
</evidence>
<keyword evidence="2" id="KW-1185">Reference proteome</keyword>
<dbReference type="WBParaSite" id="scaffold14323_cov159.g17386">
    <property type="protein sequence ID" value="scaffold14323_cov159.g17386"/>
    <property type="gene ID" value="scaffold14323_cov159.g17386"/>
</dbReference>
<feature type="compositionally biased region" description="Basic and acidic residues" evidence="1">
    <location>
        <begin position="45"/>
        <end position="62"/>
    </location>
</feature>
<dbReference type="Proteomes" id="UP000887561">
    <property type="component" value="Unplaced"/>
</dbReference>
<accession>A0A915LMU0</accession>
<reference evidence="3" key="1">
    <citation type="submission" date="2022-11" db="UniProtKB">
        <authorList>
            <consortium name="WormBaseParasite"/>
        </authorList>
    </citation>
    <scope>IDENTIFICATION</scope>
</reference>
<proteinExistence type="predicted"/>
<dbReference type="AlphaFoldDB" id="A0A915LMU0"/>
<feature type="region of interest" description="Disordered" evidence="1">
    <location>
        <begin position="21"/>
        <end position="65"/>
    </location>
</feature>
<name>A0A915LMU0_MELJA</name>
<organism evidence="2 3">
    <name type="scientific">Meloidogyne javanica</name>
    <name type="common">Root-knot nematode worm</name>
    <dbReference type="NCBI Taxonomy" id="6303"/>
    <lineage>
        <taxon>Eukaryota</taxon>
        <taxon>Metazoa</taxon>
        <taxon>Ecdysozoa</taxon>
        <taxon>Nematoda</taxon>
        <taxon>Chromadorea</taxon>
        <taxon>Rhabditida</taxon>
        <taxon>Tylenchina</taxon>
        <taxon>Tylenchomorpha</taxon>
        <taxon>Tylenchoidea</taxon>
        <taxon>Meloidogynidae</taxon>
        <taxon>Meloidogyninae</taxon>
        <taxon>Meloidogyne</taxon>
        <taxon>Meloidogyne incognita group</taxon>
    </lineage>
</organism>
<feature type="region of interest" description="Disordered" evidence="1">
    <location>
        <begin position="92"/>
        <end position="126"/>
    </location>
</feature>
<evidence type="ECO:0000313" key="3">
    <source>
        <dbReference type="WBParaSite" id="scaffold14323_cov159.g17386"/>
    </source>
</evidence>
<feature type="compositionally biased region" description="Basic and acidic residues" evidence="1">
    <location>
        <begin position="92"/>
        <end position="114"/>
    </location>
</feature>
<sequence>MANGGIATRPVSRLYPLEVKPSEEEIHEREIGSNENMNGTLALELDGKKDENSSQTKPKVEKQAVNPSPMVTWAKAKLAASILMALCLVEDRSERMEKNRTNETSKDRGNHRTDSGNSVLNHFADW</sequence>
<evidence type="ECO:0000256" key="1">
    <source>
        <dbReference type="SAM" id="MobiDB-lite"/>
    </source>
</evidence>